<organism evidence="5">
    <name type="scientific">Rhinella marina erythrocytic-like virus</name>
    <dbReference type="NCBI Taxonomy" id="2859906"/>
    <lineage>
        <taxon>Viruses</taxon>
        <taxon>Varidnaviria</taxon>
        <taxon>Bamfordvirae</taxon>
        <taxon>Nucleocytoviricota</taxon>
        <taxon>Megaviricetes</taxon>
        <taxon>Pimascovirales</taxon>
        <taxon>Pimascovirales incertae sedis</taxon>
        <taxon>Iridoviridae</taxon>
    </lineage>
</organism>
<dbReference type="PROSITE" id="PS50905">
    <property type="entry name" value="FERRITIN_LIKE"/>
    <property type="match status" value="1"/>
</dbReference>
<dbReference type="InterPro" id="IPR009040">
    <property type="entry name" value="Ferritin-like_diiron"/>
</dbReference>
<sequence length="159" mass="18102">MNTLDANITHALDLALNREYSAMYLYESFENKFIVLGLSGFGKLFSQSAAEERDHIKTFTAYMLERSYIPKMLPIDIPSGQDEMSVLSCLKLALDTELNILESTKQLINECNDKHLESFLTDYILSGQYKCITELSRHINILSTISDDALSVWLYNTSL</sequence>
<evidence type="ECO:0000259" key="4">
    <source>
        <dbReference type="PROSITE" id="PS50905"/>
    </source>
</evidence>
<dbReference type="GO" id="GO:0008198">
    <property type="term" value="F:ferrous iron binding"/>
    <property type="evidence" value="ECO:0007669"/>
    <property type="project" value="TreeGrafter"/>
</dbReference>
<keyword evidence="2" id="KW-0479">Metal-binding</keyword>
<proteinExistence type="predicted"/>
<feature type="domain" description="Ferritin-like diiron" evidence="4">
    <location>
        <begin position="2"/>
        <end position="146"/>
    </location>
</feature>
<name>A0A8F6UAB8_9VIRU</name>
<dbReference type="PANTHER" id="PTHR11431:SF75">
    <property type="entry name" value="FERRITIN"/>
    <property type="match status" value="1"/>
</dbReference>
<keyword evidence="3" id="KW-0408">Iron</keyword>
<dbReference type="Gene3D" id="1.20.1260.10">
    <property type="match status" value="1"/>
</dbReference>
<evidence type="ECO:0000256" key="1">
    <source>
        <dbReference type="ARBA" id="ARBA00022434"/>
    </source>
</evidence>
<keyword evidence="1" id="KW-0409">Iron storage</keyword>
<accession>A0A8F6UAB8</accession>
<reference evidence="5" key="1">
    <citation type="submission" date="2021-02" db="EMBL/GenBank/DDBJ databases">
        <title>Distinct virome patterns of the invasive cane toad (Rhinella marina) across its native and introduced ranges.</title>
        <authorList>
            <person name="Russo A.G."/>
            <person name="Harding E.F."/>
            <person name="Yan G.J."/>
            <person name="Selechnik D."/>
            <person name="Ducatez S."/>
            <person name="DeVore J.L."/>
            <person name="Zhou J."/>
            <person name="Sarma R.R."/>
            <person name="Lee Y.P."/>
            <person name="Richardson M.F."/>
            <person name="Shine R."/>
            <person name="Rollins L.A."/>
            <person name="White P.A."/>
        </authorList>
    </citation>
    <scope>NUCLEOTIDE SEQUENCE</scope>
</reference>
<evidence type="ECO:0000256" key="2">
    <source>
        <dbReference type="ARBA" id="ARBA00022723"/>
    </source>
</evidence>
<dbReference type="SUPFAM" id="SSF47240">
    <property type="entry name" value="Ferritin-like"/>
    <property type="match status" value="1"/>
</dbReference>
<dbReference type="EMBL" id="MW582949">
    <property type="protein sequence ID" value="QXT57842.1"/>
    <property type="molecule type" value="Genomic_DNA"/>
</dbReference>
<protein>
    <recommendedName>
        <fullName evidence="4">Ferritin-like diiron domain-containing protein</fullName>
    </recommendedName>
</protein>
<evidence type="ECO:0000313" key="5">
    <source>
        <dbReference type="EMBL" id="QXT57842.1"/>
    </source>
</evidence>
<evidence type="ECO:0000256" key="3">
    <source>
        <dbReference type="ARBA" id="ARBA00023004"/>
    </source>
</evidence>
<dbReference type="InterPro" id="IPR008331">
    <property type="entry name" value="Ferritin_DPS_dom"/>
</dbReference>
<dbReference type="Pfam" id="PF00210">
    <property type="entry name" value="Ferritin"/>
    <property type="match status" value="1"/>
</dbReference>
<dbReference type="InterPro" id="IPR001519">
    <property type="entry name" value="Ferritin"/>
</dbReference>
<dbReference type="InterPro" id="IPR012347">
    <property type="entry name" value="Ferritin-like"/>
</dbReference>
<dbReference type="InterPro" id="IPR009078">
    <property type="entry name" value="Ferritin-like_SF"/>
</dbReference>
<dbReference type="PANTHER" id="PTHR11431">
    <property type="entry name" value="FERRITIN"/>
    <property type="match status" value="1"/>
</dbReference>
<dbReference type="GO" id="GO:0008199">
    <property type="term" value="F:ferric iron binding"/>
    <property type="evidence" value="ECO:0007669"/>
    <property type="project" value="InterPro"/>
</dbReference>
<dbReference type="GO" id="GO:0006826">
    <property type="term" value="P:iron ion transport"/>
    <property type="evidence" value="ECO:0007669"/>
    <property type="project" value="InterPro"/>
</dbReference>